<dbReference type="Pfam" id="PF13302">
    <property type="entry name" value="Acetyltransf_3"/>
    <property type="match status" value="1"/>
</dbReference>
<dbReference type="PANTHER" id="PTHR43792">
    <property type="entry name" value="GNAT FAMILY, PUTATIVE (AFU_ORTHOLOGUE AFUA_3G00765)-RELATED-RELATED"/>
    <property type="match status" value="1"/>
</dbReference>
<dbReference type="Proteomes" id="UP001589896">
    <property type="component" value="Unassembled WGS sequence"/>
</dbReference>
<proteinExistence type="predicted"/>
<dbReference type="EMBL" id="JBHLTG010000007">
    <property type="protein sequence ID" value="MFC0681262.1"/>
    <property type="molecule type" value="Genomic_DNA"/>
</dbReference>
<comment type="caution">
    <text evidence="2">The sequence shown here is derived from an EMBL/GenBank/DDBJ whole genome shotgun (WGS) entry which is preliminary data.</text>
</comment>
<sequence length="188" mass="20428">MSSTPSGTSSPVLNAGSALLRPYDPRDEDAFVRLFQDPEVSRFVGDGPQDEGEDRALFGRIFSSVYAGNRFAVWAITRGGAVVGHAELKPSPSEDVDGWELVYVLERAHWGQGLGTEVARAITTFALEQVGLPRIYATVDQQNARSIGLLERLGYVPVADRHEDGGKVIKILARTPHRDNSQGSPHST</sequence>
<dbReference type="InterPro" id="IPR051531">
    <property type="entry name" value="N-acetyltransferase"/>
</dbReference>
<dbReference type="Gene3D" id="3.40.630.30">
    <property type="match status" value="1"/>
</dbReference>
<dbReference type="PANTHER" id="PTHR43792:SF1">
    <property type="entry name" value="N-ACETYLTRANSFERASE DOMAIN-CONTAINING PROTEIN"/>
    <property type="match status" value="1"/>
</dbReference>
<gene>
    <name evidence="2" type="ORF">ACFFGH_25815</name>
</gene>
<dbReference type="InterPro" id="IPR016181">
    <property type="entry name" value="Acyl_CoA_acyltransferase"/>
</dbReference>
<keyword evidence="2" id="KW-0808">Transferase</keyword>
<keyword evidence="2" id="KW-0012">Acyltransferase</keyword>
<dbReference type="GO" id="GO:0016746">
    <property type="term" value="F:acyltransferase activity"/>
    <property type="evidence" value="ECO:0007669"/>
    <property type="project" value="UniProtKB-KW"/>
</dbReference>
<accession>A0ABV6RWB1</accession>
<organism evidence="2 3">
    <name type="scientific">Lysobacter korlensis</name>
    <dbReference type="NCBI Taxonomy" id="553636"/>
    <lineage>
        <taxon>Bacteria</taxon>
        <taxon>Pseudomonadati</taxon>
        <taxon>Pseudomonadota</taxon>
        <taxon>Gammaproteobacteria</taxon>
        <taxon>Lysobacterales</taxon>
        <taxon>Lysobacteraceae</taxon>
        <taxon>Lysobacter</taxon>
    </lineage>
</organism>
<dbReference type="EC" id="2.3.-.-" evidence="2"/>
<dbReference type="RefSeq" id="WP_386673716.1">
    <property type="nucleotide sequence ID" value="NZ_JBHLTG010000007.1"/>
</dbReference>
<reference evidence="2 3" key="1">
    <citation type="submission" date="2024-09" db="EMBL/GenBank/DDBJ databases">
        <authorList>
            <person name="Sun Q."/>
            <person name="Mori K."/>
        </authorList>
    </citation>
    <scope>NUCLEOTIDE SEQUENCE [LARGE SCALE GENOMIC DNA]</scope>
    <source>
        <strain evidence="2 3">KCTC 23076</strain>
    </source>
</reference>
<keyword evidence="3" id="KW-1185">Reference proteome</keyword>
<protein>
    <submittedName>
        <fullName evidence="2">GNAT family N-acetyltransferase</fullName>
        <ecNumber evidence="2">2.3.-.-</ecNumber>
    </submittedName>
</protein>
<dbReference type="CDD" id="cd04301">
    <property type="entry name" value="NAT_SF"/>
    <property type="match status" value="1"/>
</dbReference>
<dbReference type="PROSITE" id="PS51186">
    <property type="entry name" value="GNAT"/>
    <property type="match status" value="1"/>
</dbReference>
<evidence type="ECO:0000259" key="1">
    <source>
        <dbReference type="PROSITE" id="PS51186"/>
    </source>
</evidence>
<evidence type="ECO:0000313" key="2">
    <source>
        <dbReference type="EMBL" id="MFC0681262.1"/>
    </source>
</evidence>
<dbReference type="SUPFAM" id="SSF55729">
    <property type="entry name" value="Acyl-CoA N-acyltransferases (Nat)"/>
    <property type="match status" value="1"/>
</dbReference>
<evidence type="ECO:0000313" key="3">
    <source>
        <dbReference type="Proteomes" id="UP001589896"/>
    </source>
</evidence>
<dbReference type="InterPro" id="IPR000182">
    <property type="entry name" value="GNAT_dom"/>
</dbReference>
<name>A0ABV6RWB1_9GAMM</name>
<feature type="domain" description="N-acetyltransferase" evidence="1">
    <location>
        <begin position="18"/>
        <end position="175"/>
    </location>
</feature>